<gene>
    <name evidence="1" type="ORF">BCR34DRAFT_119229</name>
</gene>
<dbReference type="Proteomes" id="UP000193144">
    <property type="component" value="Unassembled WGS sequence"/>
</dbReference>
<protein>
    <submittedName>
        <fullName evidence="1">Uncharacterized protein</fullName>
    </submittedName>
</protein>
<dbReference type="OrthoDB" id="755951at2759"/>
<proteinExistence type="predicted"/>
<dbReference type="AlphaFoldDB" id="A0A1Y2A2L4"/>
<organism evidence="1 2">
    <name type="scientific">Clohesyomyces aquaticus</name>
    <dbReference type="NCBI Taxonomy" id="1231657"/>
    <lineage>
        <taxon>Eukaryota</taxon>
        <taxon>Fungi</taxon>
        <taxon>Dikarya</taxon>
        <taxon>Ascomycota</taxon>
        <taxon>Pezizomycotina</taxon>
        <taxon>Dothideomycetes</taxon>
        <taxon>Pleosporomycetidae</taxon>
        <taxon>Pleosporales</taxon>
        <taxon>Lindgomycetaceae</taxon>
        <taxon>Clohesyomyces</taxon>
    </lineage>
</organism>
<reference evidence="1 2" key="1">
    <citation type="submission" date="2016-07" db="EMBL/GenBank/DDBJ databases">
        <title>Pervasive Adenine N6-methylation of Active Genes in Fungi.</title>
        <authorList>
            <consortium name="DOE Joint Genome Institute"/>
            <person name="Mondo S.J."/>
            <person name="Dannebaum R.O."/>
            <person name="Kuo R.C."/>
            <person name="Labutti K."/>
            <person name="Haridas S."/>
            <person name="Kuo A."/>
            <person name="Salamov A."/>
            <person name="Ahrendt S.R."/>
            <person name="Lipzen A."/>
            <person name="Sullivan W."/>
            <person name="Andreopoulos W.B."/>
            <person name="Clum A."/>
            <person name="Lindquist E."/>
            <person name="Daum C."/>
            <person name="Ramamoorthy G.K."/>
            <person name="Gryganskyi A."/>
            <person name="Culley D."/>
            <person name="Magnuson J.K."/>
            <person name="James T.Y."/>
            <person name="O'Malley M.A."/>
            <person name="Stajich J.E."/>
            <person name="Spatafora J.W."/>
            <person name="Visel A."/>
            <person name="Grigoriev I.V."/>
        </authorList>
    </citation>
    <scope>NUCLEOTIDE SEQUENCE [LARGE SCALE GENOMIC DNA]</scope>
    <source>
        <strain evidence="1 2">CBS 115471</strain>
    </source>
</reference>
<accession>A0A1Y2A2L4</accession>
<evidence type="ECO:0000313" key="2">
    <source>
        <dbReference type="Proteomes" id="UP000193144"/>
    </source>
</evidence>
<keyword evidence="2" id="KW-1185">Reference proteome</keyword>
<dbReference type="EMBL" id="MCFA01000019">
    <property type="protein sequence ID" value="ORY16245.1"/>
    <property type="molecule type" value="Genomic_DNA"/>
</dbReference>
<evidence type="ECO:0000313" key="1">
    <source>
        <dbReference type="EMBL" id="ORY16245.1"/>
    </source>
</evidence>
<comment type="caution">
    <text evidence="1">The sequence shown here is derived from an EMBL/GenBank/DDBJ whole genome shotgun (WGS) entry which is preliminary data.</text>
</comment>
<sequence>MRKMGNAEIVMAGPGITKDQGVAADRVGRGLMLLPAMLREDFGKLKKNMKLGFFLPAPYPNSRRQWTPNGITARSFPTGEY</sequence>
<name>A0A1Y2A2L4_9PLEO</name>